<dbReference type="EMBL" id="NSKD01000012">
    <property type="protein sequence ID" value="PAU76418.1"/>
    <property type="molecule type" value="Genomic_DNA"/>
</dbReference>
<sequence length="219" mass="25020">MCGRFALYTPRNLIARTWFGISMSVGNVHARYNTAPGSAISIVRQRDDGIDFGFAKWGYKPDWAEEKAPRPINARAETVATSKYFADAFLHRRCLIPADGWFEWMTTDQGKQPYYITDPSNGRNDVLFFAGIYTGDIEPNLSAAILTEPAAPNLRHIHDRQPVVLDPECRWDWLSLEITSRDQVRQVAKRLDPSRLDSWPVTTKMNKPDYDDESIIEPL</sequence>
<keyword evidence="4 8" id="KW-0378">Hydrolase</keyword>
<dbReference type="AlphaFoldDB" id="A0A2A2EUS0"/>
<evidence type="ECO:0000256" key="7">
    <source>
        <dbReference type="ARBA" id="ARBA00023239"/>
    </source>
</evidence>
<dbReference type="Gene3D" id="3.90.1680.10">
    <property type="entry name" value="SOS response associated peptidase-like"/>
    <property type="match status" value="1"/>
</dbReference>
<comment type="similarity">
    <text evidence="1 8">Belongs to the SOS response-associated peptidase family.</text>
</comment>
<accession>A0A2A2EUS0</accession>
<evidence type="ECO:0000313" key="9">
    <source>
        <dbReference type="EMBL" id="PAU76418.1"/>
    </source>
</evidence>
<evidence type="ECO:0000256" key="1">
    <source>
        <dbReference type="ARBA" id="ARBA00008136"/>
    </source>
</evidence>
<dbReference type="Pfam" id="PF02586">
    <property type="entry name" value="SRAP"/>
    <property type="match status" value="1"/>
</dbReference>
<keyword evidence="7" id="KW-0456">Lyase</keyword>
<keyword evidence="5" id="KW-0190">Covalent protein-DNA linkage</keyword>
<dbReference type="PANTHER" id="PTHR13604:SF0">
    <property type="entry name" value="ABASIC SITE PROCESSING PROTEIN HMCES"/>
    <property type="match status" value="1"/>
</dbReference>
<dbReference type="GO" id="GO:0008233">
    <property type="term" value="F:peptidase activity"/>
    <property type="evidence" value="ECO:0007669"/>
    <property type="project" value="UniProtKB-KW"/>
</dbReference>
<keyword evidence="3" id="KW-0227">DNA damage</keyword>
<dbReference type="GO" id="GO:0106300">
    <property type="term" value="P:protein-DNA covalent cross-linking repair"/>
    <property type="evidence" value="ECO:0007669"/>
    <property type="project" value="InterPro"/>
</dbReference>
<name>A0A2A2EUS0_9GAMM</name>
<dbReference type="EC" id="3.4.-.-" evidence="8"/>
<evidence type="ECO:0000256" key="4">
    <source>
        <dbReference type="ARBA" id="ARBA00022801"/>
    </source>
</evidence>
<dbReference type="PANTHER" id="PTHR13604">
    <property type="entry name" value="DC12-RELATED"/>
    <property type="match status" value="1"/>
</dbReference>
<proteinExistence type="inferred from homology"/>
<evidence type="ECO:0000313" key="10">
    <source>
        <dbReference type="Proteomes" id="UP000218896"/>
    </source>
</evidence>
<protein>
    <recommendedName>
        <fullName evidence="8">Abasic site processing protein</fullName>
        <ecNumber evidence="8">3.4.-.-</ecNumber>
    </recommendedName>
</protein>
<gene>
    <name evidence="9" type="ORF">CK501_15900</name>
</gene>
<dbReference type="RefSeq" id="WP_095618728.1">
    <property type="nucleotide sequence ID" value="NZ_NSKD01000012.1"/>
</dbReference>
<organism evidence="9 10">
    <name type="scientific">Halovibrio salipaludis</name>
    <dbReference type="NCBI Taxonomy" id="2032626"/>
    <lineage>
        <taxon>Bacteria</taxon>
        <taxon>Pseudomonadati</taxon>
        <taxon>Pseudomonadota</taxon>
        <taxon>Gammaproteobacteria</taxon>
        <taxon>Oceanospirillales</taxon>
        <taxon>Halomonadaceae</taxon>
        <taxon>Halovibrio</taxon>
    </lineage>
</organism>
<evidence type="ECO:0000256" key="8">
    <source>
        <dbReference type="RuleBase" id="RU364100"/>
    </source>
</evidence>
<dbReference type="GO" id="GO:0016829">
    <property type="term" value="F:lyase activity"/>
    <property type="evidence" value="ECO:0007669"/>
    <property type="project" value="UniProtKB-KW"/>
</dbReference>
<keyword evidence="10" id="KW-1185">Reference proteome</keyword>
<evidence type="ECO:0000256" key="6">
    <source>
        <dbReference type="ARBA" id="ARBA00023125"/>
    </source>
</evidence>
<evidence type="ECO:0000256" key="2">
    <source>
        <dbReference type="ARBA" id="ARBA00022670"/>
    </source>
</evidence>
<comment type="caution">
    <text evidence="9">The sequence shown here is derived from an EMBL/GenBank/DDBJ whole genome shotgun (WGS) entry which is preliminary data.</text>
</comment>
<dbReference type="OrthoDB" id="6192129at2"/>
<keyword evidence="2 8" id="KW-0645">Protease</keyword>
<evidence type="ECO:0000256" key="3">
    <source>
        <dbReference type="ARBA" id="ARBA00022763"/>
    </source>
</evidence>
<dbReference type="InterPro" id="IPR036590">
    <property type="entry name" value="SRAP-like"/>
</dbReference>
<dbReference type="GO" id="GO:0003697">
    <property type="term" value="F:single-stranded DNA binding"/>
    <property type="evidence" value="ECO:0007669"/>
    <property type="project" value="InterPro"/>
</dbReference>
<dbReference type="Proteomes" id="UP000218896">
    <property type="component" value="Unassembled WGS sequence"/>
</dbReference>
<dbReference type="SUPFAM" id="SSF143081">
    <property type="entry name" value="BB1717-like"/>
    <property type="match status" value="1"/>
</dbReference>
<dbReference type="InterPro" id="IPR003738">
    <property type="entry name" value="SRAP"/>
</dbReference>
<keyword evidence="6" id="KW-0238">DNA-binding</keyword>
<evidence type="ECO:0000256" key="5">
    <source>
        <dbReference type="ARBA" id="ARBA00023124"/>
    </source>
</evidence>
<reference evidence="9 10" key="1">
    <citation type="submission" date="2017-08" db="EMBL/GenBank/DDBJ databases">
        <title>Halovibrio sewagensis sp. nov., isolated from wastewater of high salinity.</title>
        <authorList>
            <person name="Dong X."/>
            <person name="Zhang G."/>
        </authorList>
    </citation>
    <scope>NUCLEOTIDE SEQUENCE [LARGE SCALE GENOMIC DNA]</scope>
    <source>
        <strain evidence="9 10">YL5-2</strain>
    </source>
</reference>
<dbReference type="GO" id="GO:0006508">
    <property type="term" value="P:proteolysis"/>
    <property type="evidence" value="ECO:0007669"/>
    <property type="project" value="UniProtKB-KW"/>
</dbReference>